<evidence type="ECO:0000313" key="1">
    <source>
        <dbReference type="EMBL" id="OGK20977.1"/>
    </source>
</evidence>
<protein>
    <submittedName>
        <fullName evidence="1">Uncharacterized protein</fullName>
    </submittedName>
</protein>
<comment type="caution">
    <text evidence="1">The sequence shown here is derived from an EMBL/GenBank/DDBJ whole genome shotgun (WGS) entry which is preliminary data.</text>
</comment>
<reference evidence="1 2" key="1">
    <citation type="journal article" date="2016" name="Nat. Commun.">
        <title>Thousands of microbial genomes shed light on interconnected biogeochemical processes in an aquifer system.</title>
        <authorList>
            <person name="Anantharaman K."/>
            <person name="Brown C.T."/>
            <person name="Hug L.A."/>
            <person name="Sharon I."/>
            <person name="Castelle C.J."/>
            <person name="Probst A.J."/>
            <person name="Thomas B.C."/>
            <person name="Singh A."/>
            <person name="Wilkins M.J."/>
            <person name="Karaoz U."/>
            <person name="Brodie E.L."/>
            <person name="Williams K.H."/>
            <person name="Hubbard S.S."/>
            <person name="Banfield J.F."/>
        </authorList>
    </citation>
    <scope>NUCLEOTIDE SEQUENCE [LARGE SCALE GENOMIC DNA]</scope>
</reference>
<name>A0A1F7GPW7_9BACT</name>
<dbReference type="EMBL" id="MFZI01000023">
    <property type="protein sequence ID" value="OGK20977.1"/>
    <property type="molecule type" value="Genomic_DNA"/>
</dbReference>
<proteinExistence type="predicted"/>
<accession>A0A1F7GPW7</accession>
<evidence type="ECO:0000313" key="2">
    <source>
        <dbReference type="Proteomes" id="UP000177026"/>
    </source>
</evidence>
<organism evidence="1 2">
    <name type="scientific">Candidatus Roizmanbacteria bacterium RIFCSPHIGHO2_01_FULL_39_8</name>
    <dbReference type="NCBI Taxonomy" id="1802033"/>
    <lineage>
        <taxon>Bacteria</taxon>
        <taxon>Candidatus Roizmaniibacteriota</taxon>
    </lineage>
</organism>
<sequence length="292" mass="33037">MQDLIQTPENPTFLSGNPLEKLWSIPEFSAVPQGWQMPPGLQIGIASRNTTKIDVANRAVQELGGRPILANTANEDAIKQHLESQWQQRGIYSIVSADFYRISSIAHYKALAAFWGSPDVTHVIGFDTDVYKLGVKNEGPFHTLPDYESYIRTLKKVSGQHVQVRIAGSLADVQRRAVIAFDEVVMRFRLAQFDPLEFVEIMGTDAIGKIAGGIDYSDERVIPFLDKDFPIIVDRSESPRNLDEQFERKVFLNPVVGPKLLRYYFKGCPPELIKWIIYNGISNPVTYLTMYE</sequence>
<gene>
    <name evidence="1" type="ORF">A2866_02570</name>
</gene>
<dbReference type="AlphaFoldDB" id="A0A1F7GPW7"/>
<dbReference type="Proteomes" id="UP000177026">
    <property type="component" value="Unassembled WGS sequence"/>
</dbReference>